<evidence type="ECO:0000313" key="5">
    <source>
        <dbReference type="Proteomes" id="UP000324585"/>
    </source>
</evidence>
<feature type="region of interest" description="Disordered" evidence="1">
    <location>
        <begin position="1"/>
        <end position="24"/>
    </location>
</feature>
<dbReference type="SUPFAM" id="SSF48371">
    <property type="entry name" value="ARM repeat"/>
    <property type="match status" value="2"/>
</dbReference>
<evidence type="ECO:0000313" key="4">
    <source>
        <dbReference type="EMBL" id="KAA8498948.1"/>
    </source>
</evidence>
<reference evidence="5" key="1">
    <citation type="journal article" date="2019" name="Nat. Commun.">
        <title>Expansion of phycobilisome linker gene families in mesophilic red algae.</title>
        <authorList>
            <person name="Lee J."/>
            <person name="Kim D."/>
            <person name="Bhattacharya D."/>
            <person name="Yoon H.S."/>
        </authorList>
    </citation>
    <scope>NUCLEOTIDE SEQUENCE [LARGE SCALE GENOMIC DNA]</scope>
    <source>
        <strain evidence="5">CCMP 1328</strain>
    </source>
</reference>
<evidence type="ECO:0000256" key="1">
    <source>
        <dbReference type="SAM" id="MobiDB-lite"/>
    </source>
</evidence>
<keyword evidence="5" id="KW-1185">Reference proteome</keyword>
<dbReference type="Pfam" id="PF07539">
    <property type="entry name" value="UTP20_N"/>
    <property type="match status" value="1"/>
</dbReference>
<dbReference type="OrthoDB" id="360653at2759"/>
<evidence type="ECO:0000259" key="3">
    <source>
        <dbReference type="Pfam" id="PF20416"/>
    </source>
</evidence>
<proteinExistence type="predicted"/>
<dbReference type="PANTHER" id="PTHR17695:SF11">
    <property type="entry name" value="SMALL SUBUNIT PROCESSOME COMPONENT 20 HOMOLOG"/>
    <property type="match status" value="1"/>
</dbReference>
<dbReference type="GO" id="GO:0032040">
    <property type="term" value="C:small-subunit processome"/>
    <property type="evidence" value="ECO:0007669"/>
    <property type="project" value="TreeGrafter"/>
</dbReference>
<dbReference type="Pfam" id="PF20416">
    <property type="entry name" value="UTP20"/>
    <property type="match status" value="1"/>
</dbReference>
<dbReference type="Gene3D" id="1.25.10.10">
    <property type="entry name" value="Leucine-rich Repeat Variant"/>
    <property type="match status" value="1"/>
</dbReference>
<sequence length="2970" mass="328246">MAGVRKKALVPDGRERGDDGRAAPRLRFEPLKTRLANARVRSGAAALPQPPGEQADTSWSFLSECVQSQSLMELHPAFADLVGQLKPLCISLQTVYFHSKQILQLLLDEMRALEQRIAKAGVHSDQVAREAGMFSPLCELIVALQRDVGQELLAQSFPQIVFALCALIGCNGKSQPHFWDPDLVLKPCFLCWARLVKMMFKRLHAEDETVRATATKELRNHEQDPFYVFFLTSAELIQRAHPRIRSMWAESVGALIIRKVSSRRDAVRQFLSWMTSSVSPRLIEYDNEDENEESRTRRGLDGAVLDQAHDTAQSTVAEAVRGPSGSELVHSCFKAVILAIFELQLTSDPIALLTGALVKLKSGSSSIAPGAQNQLFEFLLNHASPASGKATRAAFFVMRVMRKISLEKHRQTTERSRFRLELEHAESLFRIALDIVKQEGQNGTELTKQEEEATLSVVVQEAVLVIVMILQDFWNNLENSLVLESLASLRDICERRDHAELPIRLIRLLSFLPCAGFDAYEELFVQLCCDQLENSSDHAEIGSVKSARRAKGKGKATGSSHTIVLPNAPRMSLFEVLDSILQYVKKCADLETNPTDRTNIFSVSSVSYDASPWLSLLENGVCKCLKQHLDHGSSDGRTLAKCLSLLQIVQFTETSNVVALLEQLVHGSVSIDESPELYSCALQALVTQKQGEADSISKYLEPLLSSLRSNVCCAALLQAANVVFSDTYLASKARRSFLIKTLACPALSSETPQVVLLGCKLLSRVESHWISAHRDQRRAEPAASADCVFTLCLELWTCKMETVLEMDRARFILQRLTMLCKQRNFSPWVESFSNDSSDLPGSDQEETGPEDIYRALACFTLRVLRSKFSILWPLAGALYAVLVDVSSHDAQLSQMLKKCVSDSWQQIEHSRFHGGPVDSGEEDGNDAGTAQKSEHIMFHPLNLETGLSGKMLALDDKEDDDPSGENEVELSAGPRNDLTWRNCSDATTFLTQVGKALNKELLDFAKRNIEFVWSDLILKACQMGVRSAASRAETSAIAETDKSNILLPPQRLMLRGKGADVLLAELFGLGQQLGGLRSIAFNGRLEAVARQALLEGLSIPNDKVQLAALKCLFRSRSRSLEQDKESLLRLADDDTFREELTLLIARKSEEQARAELDDLWMHTVIRLLFGKMQGGGSKHGGGSGSGHEQKARRMLCFTFFGSCLPESGLHTLIELILEPLVRPDCGTTNALPNYRVQLGILNALEGVIGRLGMQLSLHHWQHCVEIVGQVLISALTSESSTSKLIKEVRSQAARRLVEAVELRPIGIEHLVKPVLYSMRAPFDVIQISGAAAPALLCVISAVASSPNLAMRRLFFCDTGDMMGLLVKALYLYTGDEEQQFSDALMDPVLRILDALAQDHALRVQEHNQENADLLHAMTHFVHSRVRIFCKQAVHSHSKRAFVQASPTLLHVLRIWNHEFAFLAAQFSLEPFQHLCEIVRFYCTGGDDDAVNSRHALGGWKGESNTKVRALVVQSLLACSLMLKGRKVATCTEDRKGELSEDACSALVSLYDVLVPLFAFKAVSEDFELRNGIMEVLMMVSQLDEPNAATKKASLVITEALYKCVFESDGASVELFSELSHCLQEFRQRQQRMPELLQQEKETSVTPVFVEDQSLNQIPVQGTVLAGLIGPWLSLASLKVVAQTALRCVLDGDLASRGSAARFLEHYADCLAATSSGSARSLNELIVMLRGALISRVGSPTACGEIARILRFCVLESVPGLSRAADLLRPLTRVDEPEADFFLNVAHIQVHRRARALRRVPVCLAAMDPSAESESRAAAQRSLVHVFLLPFAHSYAASYARVLRQGQGQVQTAGAEDVFSACMDMVQNIVQYLSWTQFRRVFVMALRMCESQRRAAEETSHLNHAHDHRSVFVYNQLLVAVANGFKRESETANEDEVGGKETESESGSTDKVDEFLANRCIPTLVSKIFAQSKSQRTADHFQPAFAAAAARLCTQITEHQRDLVVPVLAAQLMNGLHSGDIRTCEAAKQAVLRVCLQLGSRYFGFVMDQIFEQIPREGFRRYRSLECHAYILKGVVAAAADKQKDGGEHSQLLVDGAVDSCLKCVIGHLETLDDDAFDEAFARKSAKESALKKMSDVIECLARQIDFAESVAGLLRPLAELAERVASTKERRRLMELMRRLVVGIAANKSVCENDAIRFVHTLLLKYTPAALRGEEHENGSVVQNKYGNEFLVVLFALQLLNAFLAKEVIKSHDSSKAQNQQKTGSYDNAETPAATGEASLTLLDPFLELVLPALKSRHDELTLEALRVSSRLLKAPRVRGKDKLADAFAESLILILSQTSVASGQTAGSGDLLTLHVACLRFGGVLFTDTSGAVQNSRVKALLAIVHEILSGSGGSFSREAVQAAMALFKGIVSRVIMLPLVYDIADMLLKRSVSSQNVAMRVSANDILLQFLLHYPLSEGKVRYHFAFIVKQLEFAYAEGRMSALTLLDGMIRNFPAALLDQEGEYLFLPLASALTSDEDEIVRTTSGNVLVRLAVKVSDRVFEVMQQMTRTWWGGRSENLKLVAASVTRYLAGDAVHSKRPLGRKTQRVLLSLALAALKVQKKDRSVSWPLLQAALDAVHAICETENSGLTWYDDTELVDLWAYLAEARDAHLWPSKAQSVRCRLLHAHLATFVRSSGVLPSCDYLRDARYLSAHPGCIRELLKSLCNLVELLEGREEESYAESVVEALGLIAVLVTADPSVGRPAGLANENGQSRTDETWDVDDAGDFENESGISCVNVALRWLINRLAGIACRVGTAKESAFMRRAVAMRCLLTVCTWLDASVLAPFHSVLARAVYYCTHEHDAAEREVMGNGGTVVTGEASSTAPPAAQTAMVHVARMMQEWMQDSVPDFFGLYAAEQRRAEAHRRERKRRRAVEAAAHPELAARRKRSKLQHKKEKRRAASETRRAVHGGVKFSKASFNPLENE</sequence>
<comment type="caution">
    <text evidence="4">The sequence shown here is derived from an EMBL/GenBank/DDBJ whole genome shotgun (WGS) entry which is preliminary data.</text>
</comment>
<feature type="compositionally biased region" description="Basic residues" evidence="1">
    <location>
        <begin position="2930"/>
        <end position="2943"/>
    </location>
</feature>
<evidence type="ECO:0000259" key="2">
    <source>
        <dbReference type="Pfam" id="PF07539"/>
    </source>
</evidence>
<feature type="domain" description="U3 small nucleolar RNA-associated protein 20" evidence="3">
    <location>
        <begin position="1974"/>
        <end position="2202"/>
    </location>
</feature>
<feature type="compositionally biased region" description="Basic and acidic residues" evidence="1">
    <location>
        <begin position="1936"/>
        <end position="1949"/>
    </location>
</feature>
<name>A0A5J4Z6W3_PORPP</name>
<dbReference type="OMA" id="HAICETE"/>
<accession>A0A5J4Z6W3</accession>
<dbReference type="InterPro" id="IPR011430">
    <property type="entry name" value="UTP20_N"/>
</dbReference>
<dbReference type="Proteomes" id="UP000324585">
    <property type="component" value="Unassembled WGS sequence"/>
</dbReference>
<dbReference type="PANTHER" id="PTHR17695">
    <property type="entry name" value="SMALL SUBUNIT PROCESSOME COMPONENT 20 HOMOLOG"/>
    <property type="match status" value="1"/>
</dbReference>
<feature type="region of interest" description="Disordered" evidence="1">
    <location>
        <begin position="1929"/>
        <end position="1949"/>
    </location>
</feature>
<feature type="domain" description="U3 small nucleolar RNA-associated protein 20 N-terminal" evidence="2">
    <location>
        <begin position="1089"/>
        <end position="1300"/>
    </location>
</feature>
<dbReference type="InterPro" id="IPR052575">
    <property type="entry name" value="SSU_processome_comp_20"/>
</dbReference>
<dbReference type="InterPro" id="IPR016024">
    <property type="entry name" value="ARM-type_fold"/>
</dbReference>
<feature type="compositionally biased region" description="Basic and acidic residues" evidence="1">
    <location>
        <begin position="12"/>
        <end position="24"/>
    </location>
</feature>
<organism evidence="4 5">
    <name type="scientific">Porphyridium purpureum</name>
    <name type="common">Red alga</name>
    <name type="synonym">Porphyridium cruentum</name>
    <dbReference type="NCBI Taxonomy" id="35688"/>
    <lineage>
        <taxon>Eukaryota</taxon>
        <taxon>Rhodophyta</taxon>
        <taxon>Bangiophyceae</taxon>
        <taxon>Porphyridiales</taxon>
        <taxon>Porphyridiaceae</taxon>
        <taxon>Porphyridium</taxon>
    </lineage>
</organism>
<dbReference type="InterPro" id="IPR011989">
    <property type="entry name" value="ARM-like"/>
</dbReference>
<dbReference type="GO" id="GO:0030686">
    <property type="term" value="C:90S preribosome"/>
    <property type="evidence" value="ECO:0007669"/>
    <property type="project" value="TreeGrafter"/>
</dbReference>
<gene>
    <name evidence="4" type="ORF">FVE85_6533</name>
</gene>
<protein>
    <submittedName>
        <fullName evidence="4">U3 small nucleolar RNA-associated protein 20</fullName>
    </submittedName>
</protein>
<feature type="region of interest" description="Disordered" evidence="1">
    <location>
        <begin position="2909"/>
        <end position="2970"/>
    </location>
</feature>
<dbReference type="EMBL" id="VRMN01000001">
    <property type="protein sequence ID" value="KAA8498948.1"/>
    <property type="molecule type" value="Genomic_DNA"/>
</dbReference>
<dbReference type="InterPro" id="IPR046523">
    <property type="entry name" value="UTP20_dom"/>
</dbReference>